<evidence type="ECO:0000256" key="1">
    <source>
        <dbReference type="SAM" id="Phobius"/>
    </source>
</evidence>
<evidence type="ECO:0000313" key="4">
    <source>
        <dbReference type="Proteomes" id="UP000192342"/>
    </source>
</evidence>
<evidence type="ECO:0000313" key="3">
    <source>
        <dbReference type="EMBL" id="ORE85820.1"/>
    </source>
</evidence>
<name>A0A1Y1SB05_9GAMM</name>
<dbReference type="InterPro" id="IPR005804">
    <property type="entry name" value="FA_desaturase_dom"/>
</dbReference>
<comment type="caution">
    <text evidence="3">The sequence shown here is derived from an EMBL/GenBank/DDBJ whole genome shotgun (WGS) entry which is preliminary data.</text>
</comment>
<organism evidence="3 4">
    <name type="scientific">Oceanococcus atlanticus</name>
    <dbReference type="NCBI Taxonomy" id="1317117"/>
    <lineage>
        <taxon>Bacteria</taxon>
        <taxon>Pseudomonadati</taxon>
        <taxon>Pseudomonadota</taxon>
        <taxon>Gammaproteobacteria</taxon>
        <taxon>Chromatiales</taxon>
        <taxon>Oceanococcaceae</taxon>
        <taxon>Oceanococcus</taxon>
    </lineage>
</organism>
<keyword evidence="1" id="KW-0812">Transmembrane</keyword>
<feature type="transmembrane region" description="Helical" evidence="1">
    <location>
        <begin position="54"/>
        <end position="72"/>
    </location>
</feature>
<gene>
    <name evidence="3" type="ORF">ATO7_11023</name>
</gene>
<dbReference type="GO" id="GO:0016717">
    <property type="term" value="F:oxidoreductase activity, acting on paired donors, with oxidation of a pair of donors resulting in the reduction of molecular oxygen to two molecules of water"/>
    <property type="evidence" value="ECO:0007669"/>
    <property type="project" value="TreeGrafter"/>
</dbReference>
<feature type="domain" description="Fatty acid desaturase" evidence="2">
    <location>
        <begin position="53"/>
        <end position="284"/>
    </location>
</feature>
<proteinExistence type="predicted"/>
<sequence>MRHNVVDLNLLSPQDQLRFKSLTATPGLSWPVLLLWLLVLGAYVMSWVGGLAGWLPLWAGMLINSVAGYYAFSIAHDSIHRAVSRNTRLNDAIGQSAIMLGAPYVSLSLFRWAHILHHRFANSARDPDWILHGPAWSLPWRWMFIDVLYLRHTLKNLDPVSRRHLRASMRWALGSLVLFTALIASGYGWHLLMLWLIPSRVLFVTLGFAFFWLPHVPHDTAQADNLTRATTVRLGHEWILSPLLQWQNYHLIHHLWPTTPFYNNRRVWRLVEGELRQQDLSIQHGLALYPTRQEA</sequence>
<dbReference type="GO" id="GO:0008610">
    <property type="term" value="P:lipid biosynthetic process"/>
    <property type="evidence" value="ECO:0007669"/>
    <property type="project" value="UniProtKB-ARBA"/>
</dbReference>
<feature type="transmembrane region" description="Helical" evidence="1">
    <location>
        <begin position="28"/>
        <end position="48"/>
    </location>
</feature>
<dbReference type="InterPro" id="IPR012171">
    <property type="entry name" value="Fatty_acid_desaturase"/>
</dbReference>
<dbReference type="RefSeq" id="WP_083561864.1">
    <property type="nucleotide sequence ID" value="NZ_AQQV01000003.1"/>
</dbReference>
<feature type="transmembrane region" description="Helical" evidence="1">
    <location>
        <begin position="171"/>
        <end position="189"/>
    </location>
</feature>
<dbReference type="Proteomes" id="UP000192342">
    <property type="component" value="Unassembled WGS sequence"/>
</dbReference>
<evidence type="ECO:0000259" key="2">
    <source>
        <dbReference type="Pfam" id="PF00487"/>
    </source>
</evidence>
<accession>A0A1Y1SB05</accession>
<dbReference type="PANTHER" id="PTHR19353:SF19">
    <property type="entry name" value="DELTA(5) FATTY ACID DESATURASE C-RELATED"/>
    <property type="match status" value="1"/>
</dbReference>
<dbReference type="STRING" id="1317117.ATO7_11023"/>
<protein>
    <submittedName>
        <fullName evidence="3">Fatty acid desaturase</fullName>
    </submittedName>
</protein>
<keyword evidence="1" id="KW-1133">Transmembrane helix</keyword>
<keyword evidence="4" id="KW-1185">Reference proteome</keyword>
<dbReference type="EMBL" id="AQQV01000003">
    <property type="protein sequence ID" value="ORE85820.1"/>
    <property type="molecule type" value="Genomic_DNA"/>
</dbReference>
<dbReference type="Pfam" id="PF00487">
    <property type="entry name" value="FA_desaturase"/>
    <property type="match status" value="1"/>
</dbReference>
<dbReference type="PANTHER" id="PTHR19353">
    <property type="entry name" value="FATTY ACID DESATURASE 2"/>
    <property type="match status" value="1"/>
</dbReference>
<dbReference type="GO" id="GO:0016020">
    <property type="term" value="C:membrane"/>
    <property type="evidence" value="ECO:0007669"/>
    <property type="project" value="TreeGrafter"/>
</dbReference>
<reference evidence="3 4" key="1">
    <citation type="submission" date="2013-04" db="EMBL/GenBank/DDBJ databases">
        <title>Oceanococcus atlanticus 22II-S10r2 Genome Sequencing.</title>
        <authorList>
            <person name="Lai Q."/>
            <person name="Li G."/>
            <person name="Shao Z."/>
        </authorList>
    </citation>
    <scope>NUCLEOTIDE SEQUENCE [LARGE SCALE GENOMIC DNA]</scope>
    <source>
        <strain evidence="3 4">22II-S10r2</strain>
    </source>
</reference>
<dbReference type="OrthoDB" id="9796486at2"/>
<keyword evidence="1" id="KW-0472">Membrane</keyword>
<dbReference type="AlphaFoldDB" id="A0A1Y1SB05"/>